<reference evidence="2" key="1">
    <citation type="submission" date="2017-09" db="EMBL/GenBank/DDBJ databases">
        <title>Depth-based differentiation of microbial function through sediment-hosted aquifers and enrichment of novel symbionts in the deep terrestrial subsurface.</title>
        <authorList>
            <person name="Probst A.J."/>
            <person name="Ladd B."/>
            <person name="Jarett J.K."/>
            <person name="Geller-Mcgrath D.E."/>
            <person name="Sieber C.M.K."/>
            <person name="Emerson J.B."/>
            <person name="Anantharaman K."/>
            <person name="Thomas B.C."/>
            <person name="Malmstrom R."/>
            <person name="Stieglmeier M."/>
            <person name="Klingl A."/>
            <person name="Woyke T."/>
            <person name="Ryan C.M."/>
            <person name="Banfield J.F."/>
        </authorList>
    </citation>
    <scope>NUCLEOTIDE SEQUENCE [LARGE SCALE GENOMIC DNA]</scope>
</reference>
<dbReference type="AlphaFoldDB" id="A0A2M7TM42"/>
<comment type="caution">
    <text evidence="1">The sequence shown here is derived from an EMBL/GenBank/DDBJ whole genome shotgun (WGS) entry which is preliminary data.</text>
</comment>
<evidence type="ECO:0000313" key="1">
    <source>
        <dbReference type="EMBL" id="PIZ48256.1"/>
    </source>
</evidence>
<evidence type="ECO:0000313" key="2">
    <source>
        <dbReference type="Proteomes" id="UP000228920"/>
    </source>
</evidence>
<dbReference type="Proteomes" id="UP000228920">
    <property type="component" value="Unassembled WGS sequence"/>
</dbReference>
<gene>
    <name evidence="1" type="ORF">COY32_00245</name>
</gene>
<protein>
    <submittedName>
        <fullName evidence="1">Uncharacterized protein</fullName>
    </submittedName>
</protein>
<accession>A0A2M7TM42</accession>
<dbReference type="EMBL" id="PFNL01000005">
    <property type="protein sequence ID" value="PIZ48256.1"/>
    <property type="molecule type" value="Genomic_DNA"/>
</dbReference>
<name>A0A2M7TM42_UNCKA</name>
<organism evidence="1 2">
    <name type="scientific">candidate division WWE3 bacterium CG_4_10_14_0_2_um_filter_41_14</name>
    <dbReference type="NCBI Taxonomy" id="1975072"/>
    <lineage>
        <taxon>Bacteria</taxon>
        <taxon>Katanobacteria</taxon>
    </lineage>
</organism>
<sequence length="93" mass="10062">MKLSDFITTVLVDIEQGVNGAARQTNRRTFLHTFGTKGDEGVDFDVAVTASAEASGKVGAEVFSIGAKTEGKISNEEVSRVKFRVMVGDYFKK</sequence>
<proteinExistence type="predicted"/>